<feature type="domain" description="Zn(2)-C6 fungal-type" evidence="6">
    <location>
        <begin position="17"/>
        <end position="47"/>
    </location>
</feature>
<dbReference type="InterPro" id="IPR050675">
    <property type="entry name" value="OAF3"/>
</dbReference>
<keyword evidence="3" id="KW-0804">Transcription</keyword>
<keyword evidence="2 7" id="KW-0238">DNA-binding</keyword>
<keyword evidence="4" id="KW-0539">Nucleus</keyword>
<dbReference type="Proteomes" id="UP001056384">
    <property type="component" value="Chromosome 6"/>
</dbReference>
<evidence type="ECO:0000313" key="7">
    <source>
        <dbReference type="EMBL" id="USW54668.1"/>
    </source>
</evidence>
<evidence type="ECO:0000256" key="5">
    <source>
        <dbReference type="SAM" id="MobiDB-lite"/>
    </source>
</evidence>
<evidence type="ECO:0000313" key="8">
    <source>
        <dbReference type="Proteomes" id="UP001056384"/>
    </source>
</evidence>
<evidence type="ECO:0000256" key="1">
    <source>
        <dbReference type="ARBA" id="ARBA00023015"/>
    </source>
</evidence>
<feature type="region of interest" description="Disordered" evidence="5">
    <location>
        <begin position="152"/>
        <end position="208"/>
    </location>
</feature>
<dbReference type="AlphaFoldDB" id="A0A9Q9AWW0"/>
<dbReference type="InterPro" id="IPR036864">
    <property type="entry name" value="Zn2-C6_fun-type_DNA-bd_sf"/>
</dbReference>
<dbReference type="PROSITE" id="PS00463">
    <property type="entry name" value="ZN2_CY6_FUNGAL_1"/>
    <property type="match status" value="1"/>
</dbReference>
<evidence type="ECO:0000259" key="6">
    <source>
        <dbReference type="PROSITE" id="PS50048"/>
    </source>
</evidence>
<proteinExistence type="predicted"/>
<accession>A0A9Q9AWW0</accession>
<keyword evidence="8" id="KW-1185">Reference proteome</keyword>
<dbReference type="PANTHER" id="PTHR31069:SF32">
    <property type="entry name" value="ARGININE METABOLISM REGULATION PROTEIN II"/>
    <property type="match status" value="1"/>
</dbReference>
<dbReference type="InterPro" id="IPR001138">
    <property type="entry name" value="Zn2Cys6_DnaBD"/>
</dbReference>
<feature type="compositionally biased region" description="Polar residues" evidence="5">
    <location>
        <begin position="152"/>
        <end position="174"/>
    </location>
</feature>
<dbReference type="GO" id="GO:0000981">
    <property type="term" value="F:DNA-binding transcription factor activity, RNA polymerase II-specific"/>
    <property type="evidence" value="ECO:0007669"/>
    <property type="project" value="InterPro"/>
</dbReference>
<reference evidence="7" key="1">
    <citation type="submission" date="2022-06" db="EMBL/GenBank/DDBJ databases">
        <title>Complete genome sequences of two strains of the flax pathogen Septoria linicola.</title>
        <authorList>
            <person name="Lapalu N."/>
            <person name="Simon A."/>
            <person name="Demenou B."/>
            <person name="Paumier D."/>
            <person name="Guillot M.-P."/>
            <person name="Gout L."/>
            <person name="Valade R."/>
        </authorList>
    </citation>
    <scope>NUCLEOTIDE SEQUENCE</scope>
    <source>
        <strain evidence="7">SE15195</strain>
    </source>
</reference>
<dbReference type="GO" id="GO:0008270">
    <property type="term" value="F:zinc ion binding"/>
    <property type="evidence" value="ECO:0007669"/>
    <property type="project" value="InterPro"/>
</dbReference>
<feature type="compositionally biased region" description="Polar residues" evidence="5">
    <location>
        <begin position="197"/>
        <end position="208"/>
    </location>
</feature>
<sequence>MEKQKGSGAKRAQVANACRTCRAAKLKCSSEHPECSRCIDRGLVCQYDAAEGVTKRRQIRNDLMDRTDELERATSVLSNLKHGSDHEAASSLAHLRMGASIESEDLRIQANRQSAGPTSPSSSATRQPATSGELEAQNLAMQNERLRRLLHPTQQPDPRLAQTQNPSAASTYTYQDPDGEAQSWNNIDPQILDGVDPSSQEGSRNQNR</sequence>
<dbReference type="SMART" id="SM00066">
    <property type="entry name" value="GAL4"/>
    <property type="match status" value="1"/>
</dbReference>
<dbReference type="Gene3D" id="4.10.240.10">
    <property type="entry name" value="Zn(2)-C6 fungal-type DNA-binding domain"/>
    <property type="match status" value="1"/>
</dbReference>
<evidence type="ECO:0000256" key="2">
    <source>
        <dbReference type="ARBA" id="ARBA00023125"/>
    </source>
</evidence>
<gene>
    <name evidence="7" type="ORF">Slin15195_G079870</name>
</gene>
<evidence type="ECO:0000256" key="3">
    <source>
        <dbReference type="ARBA" id="ARBA00023163"/>
    </source>
</evidence>
<dbReference type="EMBL" id="CP099423">
    <property type="protein sequence ID" value="USW54668.1"/>
    <property type="molecule type" value="Genomic_DNA"/>
</dbReference>
<dbReference type="SUPFAM" id="SSF57701">
    <property type="entry name" value="Zn2/Cys6 DNA-binding domain"/>
    <property type="match status" value="1"/>
</dbReference>
<evidence type="ECO:0000256" key="4">
    <source>
        <dbReference type="ARBA" id="ARBA00023242"/>
    </source>
</evidence>
<keyword evidence="1" id="KW-0805">Transcription regulation</keyword>
<dbReference type="PRINTS" id="PR00755">
    <property type="entry name" value="AFLATOXINBRP"/>
</dbReference>
<dbReference type="GO" id="GO:0003677">
    <property type="term" value="F:DNA binding"/>
    <property type="evidence" value="ECO:0007669"/>
    <property type="project" value="UniProtKB-KW"/>
</dbReference>
<feature type="region of interest" description="Disordered" evidence="5">
    <location>
        <begin position="110"/>
        <end position="131"/>
    </location>
</feature>
<feature type="compositionally biased region" description="Low complexity" evidence="5">
    <location>
        <begin position="114"/>
        <end position="125"/>
    </location>
</feature>
<dbReference type="CDD" id="cd00067">
    <property type="entry name" value="GAL4"/>
    <property type="match status" value="1"/>
</dbReference>
<organism evidence="7 8">
    <name type="scientific">Septoria linicola</name>
    <dbReference type="NCBI Taxonomy" id="215465"/>
    <lineage>
        <taxon>Eukaryota</taxon>
        <taxon>Fungi</taxon>
        <taxon>Dikarya</taxon>
        <taxon>Ascomycota</taxon>
        <taxon>Pezizomycotina</taxon>
        <taxon>Dothideomycetes</taxon>
        <taxon>Dothideomycetidae</taxon>
        <taxon>Mycosphaerellales</taxon>
        <taxon>Mycosphaerellaceae</taxon>
        <taxon>Septoria</taxon>
    </lineage>
</organism>
<dbReference type="Pfam" id="PF00172">
    <property type="entry name" value="Zn_clus"/>
    <property type="match status" value="1"/>
</dbReference>
<protein>
    <submittedName>
        <fullName evidence="7">Zn(2)-C6 fungal-type DNA-binding domain-containing protein</fullName>
    </submittedName>
</protein>
<dbReference type="PANTHER" id="PTHR31069">
    <property type="entry name" value="OLEATE-ACTIVATED TRANSCRIPTION FACTOR 1-RELATED"/>
    <property type="match status" value="1"/>
</dbReference>
<name>A0A9Q9AWW0_9PEZI</name>
<dbReference type="PROSITE" id="PS50048">
    <property type="entry name" value="ZN2_CY6_FUNGAL_2"/>
    <property type="match status" value="1"/>
</dbReference>